<dbReference type="RefSeq" id="WP_089284413.1">
    <property type="nucleotide sequence ID" value="NZ_FZOJ01000024.1"/>
</dbReference>
<gene>
    <name evidence="2" type="ORF">SAMN05446037_102465</name>
</gene>
<dbReference type="OrthoDB" id="9802488at2"/>
<dbReference type="EMBL" id="FZOJ01000024">
    <property type="protein sequence ID" value="SNS86365.1"/>
    <property type="molecule type" value="Genomic_DNA"/>
</dbReference>
<sequence>MFNKKQAIESVSQDKFNTLVGKNTSFQGELKAEGTIRIDGEIKGEVSVKGDAYIGETGSIIGNIHATNIIVSGKIEGNVYTSEQLRITTTGKVIGDIKVKSFIVDEDAFFEGKCTMIHGSNIDKNEILEEDIAETM</sequence>
<evidence type="ECO:0000313" key="3">
    <source>
        <dbReference type="Proteomes" id="UP000198304"/>
    </source>
</evidence>
<dbReference type="InterPro" id="IPR007607">
    <property type="entry name" value="BacA/B"/>
</dbReference>
<evidence type="ECO:0000313" key="2">
    <source>
        <dbReference type="EMBL" id="SNS86365.1"/>
    </source>
</evidence>
<organism evidence="2 3">
    <name type="scientific">Anaerovirgula multivorans</name>
    <dbReference type="NCBI Taxonomy" id="312168"/>
    <lineage>
        <taxon>Bacteria</taxon>
        <taxon>Bacillati</taxon>
        <taxon>Bacillota</taxon>
        <taxon>Clostridia</taxon>
        <taxon>Peptostreptococcales</taxon>
        <taxon>Natronincolaceae</taxon>
        <taxon>Anaerovirgula</taxon>
    </lineage>
</organism>
<accession>A0A239HYH5</accession>
<protein>
    <submittedName>
        <fullName evidence="2">Protein CcmA, bactofilin family</fullName>
    </submittedName>
</protein>
<keyword evidence="3" id="KW-1185">Reference proteome</keyword>
<dbReference type="PANTHER" id="PTHR35024:SF4">
    <property type="entry name" value="POLYMER-FORMING CYTOSKELETAL PROTEIN"/>
    <property type="match status" value="1"/>
</dbReference>
<evidence type="ECO:0000256" key="1">
    <source>
        <dbReference type="ARBA" id="ARBA00044755"/>
    </source>
</evidence>
<dbReference type="Pfam" id="PF04519">
    <property type="entry name" value="Bactofilin"/>
    <property type="match status" value="1"/>
</dbReference>
<comment type="similarity">
    <text evidence="1">Belongs to the bactofilin family.</text>
</comment>
<reference evidence="3" key="1">
    <citation type="submission" date="2017-06" db="EMBL/GenBank/DDBJ databases">
        <authorList>
            <person name="Varghese N."/>
            <person name="Submissions S."/>
        </authorList>
    </citation>
    <scope>NUCLEOTIDE SEQUENCE [LARGE SCALE GENOMIC DNA]</scope>
    <source>
        <strain evidence="3">SCA</strain>
    </source>
</reference>
<dbReference type="Proteomes" id="UP000198304">
    <property type="component" value="Unassembled WGS sequence"/>
</dbReference>
<dbReference type="PANTHER" id="PTHR35024">
    <property type="entry name" value="HYPOTHETICAL CYTOSOLIC PROTEIN"/>
    <property type="match status" value="1"/>
</dbReference>
<name>A0A239HYH5_9FIRM</name>
<dbReference type="AlphaFoldDB" id="A0A239HYH5"/>
<proteinExistence type="inferred from homology"/>